<dbReference type="AlphaFoldDB" id="E6MQI1"/>
<keyword evidence="3" id="KW-1185">Reference proteome</keyword>
<evidence type="ECO:0000256" key="1">
    <source>
        <dbReference type="SAM" id="MobiDB-lite"/>
    </source>
</evidence>
<evidence type="ECO:0000313" key="3">
    <source>
        <dbReference type="Proteomes" id="UP000003874"/>
    </source>
</evidence>
<accession>E6MQI1</accession>
<protein>
    <submittedName>
        <fullName evidence="2">Uncharacterized protein</fullName>
    </submittedName>
</protein>
<dbReference type="STRING" id="888832.HMPREF9420_1749"/>
<name>E6MQI1_9BACT</name>
<dbReference type="HOGENOM" id="CLU_3171751_0_0_10"/>
<comment type="caution">
    <text evidence="2">The sequence shown here is derived from an EMBL/GenBank/DDBJ whole genome shotgun (WGS) entry which is preliminary data.</text>
</comment>
<evidence type="ECO:0000313" key="2">
    <source>
        <dbReference type="EMBL" id="EFV04095.1"/>
    </source>
</evidence>
<feature type="region of interest" description="Disordered" evidence="1">
    <location>
        <begin position="24"/>
        <end position="47"/>
    </location>
</feature>
<proteinExistence type="predicted"/>
<sequence>MLLLYDAPHSVLFQNAESRMITHAASKGKDHKGGLKNTTSEMRSQFL</sequence>
<reference evidence="2 3" key="1">
    <citation type="submission" date="2010-12" db="EMBL/GenBank/DDBJ databases">
        <authorList>
            <person name="Muzny D."/>
            <person name="Qin X."/>
            <person name="Deng J."/>
            <person name="Jiang H."/>
            <person name="Liu Y."/>
            <person name="Qu J."/>
            <person name="Song X.-Z."/>
            <person name="Zhang L."/>
            <person name="Thornton R."/>
            <person name="Coyle M."/>
            <person name="Francisco L."/>
            <person name="Jackson L."/>
            <person name="Javaid M."/>
            <person name="Korchina V."/>
            <person name="Kovar C."/>
            <person name="Mata R."/>
            <person name="Mathew T."/>
            <person name="Ngo R."/>
            <person name="Nguyen L."/>
            <person name="Nguyen N."/>
            <person name="Okwuonu G."/>
            <person name="Ongeri F."/>
            <person name="Pham C."/>
            <person name="Simmons D."/>
            <person name="Wilczek-Boney K."/>
            <person name="Hale W."/>
            <person name="Jakkamsetti A."/>
            <person name="Pham P."/>
            <person name="Ruth R."/>
            <person name="San Lucas F."/>
            <person name="Warren J."/>
            <person name="Zhang J."/>
            <person name="Zhao Z."/>
            <person name="Zhou C."/>
            <person name="Zhu D."/>
            <person name="Lee S."/>
            <person name="Bess C."/>
            <person name="Blankenburg K."/>
            <person name="Forbes L."/>
            <person name="Fu Q."/>
            <person name="Gubbala S."/>
            <person name="Hirani K."/>
            <person name="Jayaseelan J.C."/>
            <person name="Lara F."/>
            <person name="Munidasa M."/>
            <person name="Palculict T."/>
            <person name="Patil S."/>
            <person name="Pu L.-L."/>
            <person name="Saada N."/>
            <person name="Tang L."/>
            <person name="Weissenberger G."/>
            <person name="Zhu Y."/>
            <person name="Hemphill L."/>
            <person name="Shang Y."/>
            <person name="Youmans B."/>
            <person name="Ayvaz T."/>
            <person name="Ross M."/>
            <person name="Santibanez J."/>
            <person name="Aqrawi P."/>
            <person name="Gross S."/>
            <person name="Joshi V."/>
            <person name="Fowler G."/>
            <person name="Nazareth L."/>
            <person name="Reid J."/>
            <person name="Worley K."/>
            <person name="Petrosino J."/>
            <person name="Highlander S."/>
            <person name="Gibbs R."/>
        </authorList>
    </citation>
    <scope>NUCLEOTIDE SEQUENCE [LARGE SCALE GENOMIC DNA]</scope>
    <source>
        <strain evidence="2 3">DSM 15606</strain>
    </source>
</reference>
<dbReference type="Proteomes" id="UP000003874">
    <property type="component" value="Unassembled WGS sequence"/>
</dbReference>
<organism evidence="2 3">
    <name type="scientific">Segatella salivae DSM 15606</name>
    <dbReference type="NCBI Taxonomy" id="888832"/>
    <lineage>
        <taxon>Bacteria</taxon>
        <taxon>Pseudomonadati</taxon>
        <taxon>Bacteroidota</taxon>
        <taxon>Bacteroidia</taxon>
        <taxon>Bacteroidales</taxon>
        <taxon>Prevotellaceae</taxon>
        <taxon>Segatella</taxon>
    </lineage>
</organism>
<feature type="compositionally biased region" description="Polar residues" evidence="1">
    <location>
        <begin position="36"/>
        <end position="47"/>
    </location>
</feature>
<dbReference type="EMBL" id="AEQO01000145">
    <property type="protein sequence ID" value="EFV04095.1"/>
    <property type="molecule type" value="Genomic_DNA"/>
</dbReference>
<gene>
    <name evidence="2" type="ORF">HMPREF9420_1749</name>
</gene>